<evidence type="ECO:0000313" key="1">
    <source>
        <dbReference type="EMBL" id="MQM17634.1"/>
    </source>
</evidence>
<organism evidence="1 2">
    <name type="scientific">Colocasia esculenta</name>
    <name type="common">Wild taro</name>
    <name type="synonym">Arum esculentum</name>
    <dbReference type="NCBI Taxonomy" id="4460"/>
    <lineage>
        <taxon>Eukaryota</taxon>
        <taxon>Viridiplantae</taxon>
        <taxon>Streptophyta</taxon>
        <taxon>Embryophyta</taxon>
        <taxon>Tracheophyta</taxon>
        <taxon>Spermatophyta</taxon>
        <taxon>Magnoliopsida</taxon>
        <taxon>Liliopsida</taxon>
        <taxon>Araceae</taxon>
        <taxon>Aroideae</taxon>
        <taxon>Colocasieae</taxon>
        <taxon>Colocasia</taxon>
    </lineage>
</organism>
<name>A0A843XDV2_COLES</name>
<comment type="caution">
    <text evidence="1">The sequence shown here is derived from an EMBL/GenBank/DDBJ whole genome shotgun (WGS) entry which is preliminary data.</text>
</comment>
<proteinExistence type="predicted"/>
<gene>
    <name evidence="1" type="ORF">Taro_050608</name>
</gene>
<protein>
    <submittedName>
        <fullName evidence="1">Uncharacterized protein</fullName>
    </submittedName>
</protein>
<dbReference type="Proteomes" id="UP000652761">
    <property type="component" value="Unassembled WGS sequence"/>
</dbReference>
<evidence type="ECO:0000313" key="2">
    <source>
        <dbReference type="Proteomes" id="UP000652761"/>
    </source>
</evidence>
<keyword evidence="2" id="KW-1185">Reference proteome</keyword>
<dbReference type="EMBL" id="NMUH01007663">
    <property type="protein sequence ID" value="MQM17634.1"/>
    <property type="molecule type" value="Genomic_DNA"/>
</dbReference>
<sequence>MAAVGGAVLPPGGRPRHGGIDGRSFAQALAASFELLVLHTTIHLPAFMDHGEPACYFSKQDAITGSSDDLSAGVPRSGEALPDPRLDLKPFLADPFFFLVVRRRCLLPFHARGGSVFLLSFVVQPAMACHAASMVIKRGKRHLPWPAVFVEDERTHIIPHAISPLKGMLKITPPSSPFVVHSPFGAHVHLAITILFSPNATPSLYVSSDPRRCLQIGDHVQEFYLNLECTDEGYKSDVKGVLIDLPTELAATLFRVPDEGESYHDFEFDLHAAYSMLIGLPTVESEPKQTYVTKFNTNTFPPALKLVHHILTTIITPQGDQVRRGPGIVEAPVVPEEVDPPPAVHSPAHDQAEQSLNEVEAPIPPDVPQDIPLSPTLHTSSPQIPNGQTFLARVVSTHPLLCVDTGSSGLDTRSSSQKTCLPVWDSVSTQPEVVSTLVTLPRE</sequence>
<dbReference type="AlphaFoldDB" id="A0A843XDV2"/>
<accession>A0A843XDV2</accession>
<reference evidence="1" key="1">
    <citation type="submission" date="2017-07" db="EMBL/GenBank/DDBJ databases">
        <title>Taro Niue Genome Assembly and Annotation.</title>
        <authorList>
            <person name="Atibalentja N."/>
            <person name="Keating K."/>
            <person name="Fields C.J."/>
        </authorList>
    </citation>
    <scope>NUCLEOTIDE SEQUENCE</scope>
    <source>
        <strain evidence="1">Niue_2</strain>
        <tissue evidence="1">Leaf</tissue>
    </source>
</reference>